<dbReference type="Proteomes" id="UP000324351">
    <property type="component" value="Unassembled WGS sequence"/>
</dbReference>
<dbReference type="InterPro" id="IPR000515">
    <property type="entry name" value="MetI-like"/>
</dbReference>
<evidence type="ECO:0000256" key="8">
    <source>
        <dbReference type="ARBA" id="ARBA00025323"/>
    </source>
</evidence>
<comment type="caution">
    <text evidence="11">The sequence shown here is derived from an EMBL/GenBank/DDBJ whole genome shotgun (WGS) entry which is preliminary data.</text>
</comment>
<feature type="transmembrane region" description="Helical" evidence="9">
    <location>
        <begin position="94"/>
        <end position="117"/>
    </location>
</feature>
<evidence type="ECO:0000259" key="10">
    <source>
        <dbReference type="PROSITE" id="PS50928"/>
    </source>
</evidence>
<dbReference type="GO" id="GO:0015419">
    <property type="term" value="F:ABC-type sulfate transporter activity"/>
    <property type="evidence" value="ECO:0007669"/>
    <property type="project" value="InterPro"/>
</dbReference>
<accession>A0A5B1M8S2</accession>
<dbReference type="GO" id="GO:0005886">
    <property type="term" value="C:plasma membrane"/>
    <property type="evidence" value="ECO:0007669"/>
    <property type="project" value="TreeGrafter"/>
</dbReference>
<evidence type="ECO:0000256" key="3">
    <source>
        <dbReference type="ARBA" id="ARBA00022448"/>
    </source>
</evidence>
<evidence type="ECO:0000256" key="9">
    <source>
        <dbReference type="SAM" id="Phobius"/>
    </source>
</evidence>
<keyword evidence="5 9" id="KW-1133">Transmembrane helix</keyword>
<dbReference type="PANTHER" id="PTHR30406:SF1">
    <property type="entry name" value="SULFATE TRANSPORT SYSTEM PERMEASE PROTEIN CYSW"/>
    <property type="match status" value="1"/>
</dbReference>
<dbReference type="NCBIfam" id="TIGR00969">
    <property type="entry name" value="3a0106s02"/>
    <property type="match status" value="1"/>
</dbReference>
<dbReference type="Gene3D" id="1.10.3720.10">
    <property type="entry name" value="MetI-like"/>
    <property type="match status" value="1"/>
</dbReference>
<evidence type="ECO:0000256" key="6">
    <source>
        <dbReference type="ARBA" id="ARBA00023032"/>
    </source>
</evidence>
<feature type="transmembrane region" description="Helical" evidence="9">
    <location>
        <begin position="182"/>
        <end position="203"/>
    </location>
</feature>
<comment type="function">
    <text evidence="8">Part of the ABC transporter complex CysAWTP (TC 3.A.1.6.1) involved in sulfate/thiosulfate import. Probably responsible for the translocation of the substrate across the membrane.</text>
</comment>
<evidence type="ECO:0000256" key="1">
    <source>
        <dbReference type="ARBA" id="ARBA00004141"/>
    </source>
</evidence>
<dbReference type="SUPFAM" id="SSF161098">
    <property type="entry name" value="MetI-like"/>
    <property type="match status" value="1"/>
</dbReference>
<dbReference type="PROSITE" id="PS50928">
    <property type="entry name" value="ABC_TM1"/>
    <property type="match status" value="1"/>
</dbReference>
<evidence type="ECO:0000256" key="2">
    <source>
        <dbReference type="ARBA" id="ARBA00011779"/>
    </source>
</evidence>
<feature type="transmembrane region" description="Helical" evidence="9">
    <location>
        <begin position="12"/>
        <end position="32"/>
    </location>
</feature>
<dbReference type="RefSeq" id="WP_149749316.1">
    <property type="nucleotide sequence ID" value="NZ_VUJW01000002.1"/>
</dbReference>
<evidence type="ECO:0000256" key="4">
    <source>
        <dbReference type="ARBA" id="ARBA00022692"/>
    </source>
</evidence>
<sequence>MVEVSTPVKWLLRLLAIGYVFFLVAWPVSTIVREAFADGVGAFFDIFSDEQVVNALALTVQVAVQAVLINLVFGVGISLLLVRYEFPGKRLLSALVDLPMSVSPVVVGLSLLLVYNGRDGWFGTHLEEWGVQIIFSGTGMIMATCFVALPLVIREVVPVLAEIGDDQEQAARSLGANSRQTFWRITLPSIKWAVVYGVVLSLARSLGEFGAVKVVSGNVANQTQTATLVVEKQYQSFDQAGAYTVSFVLAFVSVLCIVVVSILRPKEHH</sequence>
<feature type="transmembrane region" description="Helical" evidence="9">
    <location>
        <begin position="129"/>
        <end position="153"/>
    </location>
</feature>
<dbReference type="AlphaFoldDB" id="A0A5B1M8S2"/>
<dbReference type="PANTHER" id="PTHR30406">
    <property type="entry name" value="SULFATE TRANSPORT SYSTEM PERMEASE PROTEIN"/>
    <property type="match status" value="1"/>
</dbReference>
<proteinExistence type="predicted"/>
<feature type="transmembrane region" description="Helical" evidence="9">
    <location>
        <begin position="240"/>
        <end position="263"/>
    </location>
</feature>
<reference evidence="11 12" key="1">
    <citation type="submission" date="2019-09" db="EMBL/GenBank/DDBJ databases">
        <title>Nocardioides panacisoli sp. nov., isolated from the soil of a ginseng field.</title>
        <authorList>
            <person name="Cho C."/>
        </authorList>
    </citation>
    <scope>NUCLEOTIDE SEQUENCE [LARGE SCALE GENOMIC DNA]</scope>
    <source>
        <strain evidence="11 12">BN140041</strain>
    </source>
</reference>
<keyword evidence="3" id="KW-0813">Transport</keyword>
<comment type="subcellular location">
    <subcellularLocation>
        <location evidence="1">Membrane</location>
        <topology evidence="1">Multi-pass membrane protein</topology>
    </subcellularLocation>
</comment>
<keyword evidence="7 9" id="KW-0472">Membrane</keyword>
<keyword evidence="6" id="KW-0764">Sulfate transport</keyword>
<keyword evidence="4 9" id="KW-0812">Transmembrane</keyword>
<keyword evidence="12" id="KW-1185">Reference proteome</keyword>
<dbReference type="InterPro" id="IPR035906">
    <property type="entry name" value="MetI-like_sf"/>
</dbReference>
<protein>
    <submittedName>
        <fullName evidence="11">Sulfate ABC transporter permease</fullName>
    </submittedName>
</protein>
<comment type="subunit">
    <text evidence="2">The complex is composed of two ATP-binding proteins (CysA), two transmembrane proteins (CysT and CysW) and a solute-binding protein (CysP).</text>
</comment>
<dbReference type="EMBL" id="VUJW01000002">
    <property type="protein sequence ID" value="KAA1428379.1"/>
    <property type="molecule type" value="Genomic_DNA"/>
</dbReference>
<feature type="transmembrane region" description="Helical" evidence="9">
    <location>
        <begin position="52"/>
        <end position="82"/>
    </location>
</feature>
<dbReference type="CDD" id="cd06261">
    <property type="entry name" value="TM_PBP2"/>
    <property type="match status" value="1"/>
</dbReference>
<organism evidence="11 12">
    <name type="scientific">Nocardioides antri</name>
    <dbReference type="NCBI Taxonomy" id="2607659"/>
    <lineage>
        <taxon>Bacteria</taxon>
        <taxon>Bacillati</taxon>
        <taxon>Actinomycetota</taxon>
        <taxon>Actinomycetes</taxon>
        <taxon>Propionibacteriales</taxon>
        <taxon>Nocardioidaceae</taxon>
        <taxon>Nocardioides</taxon>
    </lineage>
</organism>
<gene>
    <name evidence="11" type="ORF">F0U47_05490</name>
</gene>
<dbReference type="InterPro" id="IPR005667">
    <property type="entry name" value="Sulph_transpt2"/>
</dbReference>
<dbReference type="Pfam" id="PF00528">
    <property type="entry name" value="BPD_transp_1"/>
    <property type="match status" value="1"/>
</dbReference>
<evidence type="ECO:0000256" key="5">
    <source>
        <dbReference type="ARBA" id="ARBA00022989"/>
    </source>
</evidence>
<name>A0A5B1M8S2_9ACTN</name>
<evidence type="ECO:0000313" key="12">
    <source>
        <dbReference type="Proteomes" id="UP000324351"/>
    </source>
</evidence>
<reference evidence="11 12" key="2">
    <citation type="submission" date="2019-09" db="EMBL/GenBank/DDBJ databases">
        <authorList>
            <person name="Jin C."/>
        </authorList>
    </citation>
    <scope>NUCLEOTIDE SEQUENCE [LARGE SCALE GENOMIC DNA]</scope>
    <source>
        <strain evidence="11 12">BN140041</strain>
    </source>
</reference>
<evidence type="ECO:0000313" key="11">
    <source>
        <dbReference type="EMBL" id="KAA1428379.1"/>
    </source>
</evidence>
<evidence type="ECO:0000256" key="7">
    <source>
        <dbReference type="ARBA" id="ARBA00023136"/>
    </source>
</evidence>
<feature type="domain" description="ABC transmembrane type-1" evidence="10">
    <location>
        <begin position="56"/>
        <end position="264"/>
    </location>
</feature>